<protein>
    <recommendedName>
        <fullName evidence="3">Teneurin-like YD-shell domain-containing protein</fullName>
    </recommendedName>
</protein>
<evidence type="ECO:0000313" key="5">
    <source>
        <dbReference type="Proteomes" id="UP000236655"/>
    </source>
</evidence>
<dbReference type="InterPro" id="IPR050708">
    <property type="entry name" value="T6SS_VgrG/RHS"/>
</dbReference>
<accession>A0A2I7N8N4</accession>
<dbReference type="PANTHER" id="PTHR32305">
    <property type="match status" value="1"/>
</dbReference>
<dbReference type="Gene3D" id="2.180.10.10">
    <property type="entry name" value="RHS repeat-associated core"/>
    <property type="match status" value="2"/>
</dbReference>
<evidence type="ECO:0000256" key="2">
    <source>
        <dbReference type="SAM" id="MobiDB-lite"/>
    </source>
</evidence>
<dbReference type="NCBIfam" id="TIGR03696">
    <property type="entry name" value="Rhs_assc_core"/>
    <property type="match status" value="1"/>
</dbReference>
<evidence type="ECO:0000313" key="4">
    <source>
        <dbReference type="EMBL" id="AUR52806.1"/>
    </source>
</evidence>
<name>A0A2I7N8N4_9NEIS</name>
<dbReference type="Pfam" id="PF25023">
    <property type="entry name" value="TEN_YD-shell"/>
    <property type="match status" value="2"/>
</dbReference>
<reference evidence="5" key="1">
    <citation type="submission" date="2017-11" db="EMBL/GenBank/DDBJ databases">
        <authorList>
            <person name="Chan K.G."/>
            <person name="Lee L.S."/>
        </authorList>
    </citation>
    <scope>NUCLEOTIDE SEQUENCE [LARGE SCALE GENOMIC DNA]</scope>
    <source>
        <strain evidence="5">DSM 100970</strain>
    </source>
</reference>
<gene>
    <name evidence="4" type="ORF">CUN60_11045</name>
</gene>
<proteinExistence type="predicted"/>
<dbReference type="Proteomes" id="UP000236655">
    <property type="component" value="Chromosome"/>
</dbReference>
<feature type="domain" description="Teneurin-like YD-shell" evidence="3">
    <location>
        <begin position="599"/>
        <end position="967"/>
    </location>
</feature>
<dbReference type="NCBIfam" id="TIGR01643">
    <property type="entry name" value="YD_repeat_2x"/>
    <property type="match status" value="4"/>
</dbReference>
<dbReference type="InterPro" id="IPR056823">
    <property type="entry name" value="TEN-like_YD-shell"/>
</dbReference>
<dbReference type="OrthoDB" id="8601162at2"/>
<sequence length="1527" mass="166069">MINQTTNKKNIAKRKLLAPCLSTLTMLLISCHSGNTNIGGSHALKSANAGQDNSAYKGSQAYANSLFIGENVNEQTGTLTLGQNLINTKGLSEYVNLSLNLLYSSSATDQSILGLPRGWSYDISFVIPGKSLTIGGSTFAIDENWEDINGYRSGLKYVNNHGVKFERQVGTLSGKSDTRRYEYVYNDAQGGHQYFDTDGKLLANVDRFGNMISYYYSSSGSVYHSLLTSIVDSHGNRYIIQSGSSAVTISQDKRLVASFDFTDAGITSFVNAAGNKTIYSYDNGVITSIRHPSGVTSNINYTNISYKDCDGGQVKSLPAVSRIVHSGGGVSDSVSYDYGSGNNFTGYPSVCMGSDSDKLADSLSSGFNYDVVVTRGKDSQATKTKTRYNYLALPVSQEVLSGGKVLTSNTFKYDIPEKSYLRSASYTNPVEQIQSVGGSVLTKSENTYNEYGEVVRTKSYINNGGSLVPASEDTQEYDSEAFYLVVKSTHKDLLSGITDETSNSLNSEKTNIEHSSRKHNGMPFDTSDSEFTKDGLLTSATLTSPGMNDGITSVSTQYNYSFGTGVMSGTKINAKHQKVQQLSSTILPGSPVLEETTTGGHKVVSSYDDMGRVLTETDPKGNVTSYSYTTGASNTMTRRSPNGYSVTEYYDGLGRLIKSTDSLGRVLGTKSYNSLGQVETETDIRGNVTSYEYDGLNRVIKSVDALGNVTNISYSADGLTTTTSLNGKTTSVIQKNGAGAEIYRAEYGADGSVKTKTMTVDLAGNVLHEVVRNGSITISDTVNQYNGANKVITSTTTLSDGTAISRTNKYDIYGNITLTTTNISGKGSYSSDLQKYDELGRLVEQTNPAGKKKSFSYDADGNLISFTDFDGSVTTHSYDANGNELTMSKGGLTISKTYDSMNNVTSISDGMHTISYTYDQLGNLLSEKYPDGKTVNYVYDSYGTLIKKVNAYGIATNYSVDKIGRVTGISSGNASMSYAYTNEPIAGQFLLTSSSFSGDGSNLSHNYSYDGWGKVTSDKVNQNGQVIDTEYGYDHLDRLIRQKTSSSLANAELNTEKSYSYNGLNQLLSATTRENGKTITDSYSYDVKSNILSHARGTEVTNYTYNNMDQLTSVNGKKVTYDSAGNMTVDDEGNVYSYDGLNRLTSVTKAGVAISKYSYYPDSLLSRKEGSNEDQQFYYDRGNVDAMVTNGVVSNYMLDGNGKPLSRMKGTHISALLSAHGSTIGTFSKGQVSNSYSYDAYGQTVSQNNKEEKEYLGWNQEYLDDKTGLVFLRARFYNPRLMRFMNIDTYDVMNRYAYTEGDPINKVDPSGHLSVWGWIDISTTIIGTIATGGTYAIAAAGRIAATRALKMGVKAGLKAMIRPTSKGFWKQAEKAALKSQAIGGNVSKAAKAIKYSNRATVATDIIAGVSSAVSIVNGTLSDQLHLYQIADFAMIGLPIAKWSRRYFNYQEKQPMLRINKRFEEYQLQILEKNTARLNKELSGTSFVSEYRPELLLGDRSVSGSVHSSTSSEIFSNTFHAGKADPWY</sequence>
<feature type="compositionally biased region" description="Polar residues" evidence="2">
    <location>
        <begin position="499"/>
        <end position="509"/>
    </location>
</feature>
<feature type="domain" description="Teneurin-like YD-shell" evidence="3">
    <location>
        <begin position="1001"/>
        <end position="1293"/>
    </location>
</feature>
<dbReference type="EMBL" id="CP024847">
    <property type="protein sequence ID" value="AUR52806.1"/>
    <property type="molecule type" value="Genomic_DNA"/>
</dbReference>
<dbReference type="KEGG" id="nba:CUN60_11045"/>
<evidence type="ECO:0000259" key="3">
    <source>
        <dbReference type="Pfam" id="PF25023"/>
    </source>
</evidence>
<keyword evidence="1" id="KW-0677">Repeat</keyword>
<evidence type="ECO:0000256" key="1">
    <source>
        <dbReference type="ARBA" id="ARBA00022737"/>
    </source>
</evidence>
<keyword evidence="5" id="KW-1185">Reference proteome</keyword>
<dbReference type="InterPro" id="IPR006530">
    <property type="entry name" value="YD"/>
</dbReference>
<organism evidence="4 5">
    <name type="scientific">Aquella oligotrophica</name>
    <dbReference type="NCBI Taxonomy" id="2067065"/>
    <lineage>
        <taxon>Bacteria</taxon>
        <taxon>Pseudomonadati</taxon>
        <taxon>Pseudomonadota</taxon>
        <taxon>Betaproteobacteria</taxon>
        <taxon>Neisseriales</taxon>
        <taxon>Neisseriaceae</taxon>
        <taxon>Aquella</taxon>
    </lineage>
</organism>
<dbReference type="PANTHER" id="PTHR32305:SF15">
    <property type="entry name" value="PROTEIN RHSA-RELATED"/>
    <property type="match status" value="1"/>
</dbReference>
<dbReference type="InterPro" id="IPR022385">
    <property type="entry name" value="Rhs_assc_core"/>
</dbReference>
<dbReference type="RefSeq" id="WP_102952094.1">
    <property type="nucleotide sequence ID" value="NZ_CP024847.1"/>
</dbReference>
<feature type="region of interest" description="Disordered" evidence="2">
    <location>
        <begin position="499"/>
        <end position="530"/>
    </location>
</feature>